<gene>
    <name evidence="3" type="ORF">NV226_02410</name>
</gene>
<dbReference type="RefSeq" id="WP_258210732.1">
    <property type="nucleotide sequence ID" value="NZ_CP102734.1"/>
</dbReference>
<evidence type="ECO:0008006" key="5">
    <source>
        <dbReference type="Google" id="ProtNLM"/>
    </source>
</evidence>
<keyword evidence="2" id="KW-0732">Signal</keyword>
<feature type="chain" id="PRO_5047233672" description="Lipoprotein" evidence="2">
    <location>
        <begin position="25"/>
        <end position="427"/>
    </location>
</feature>
<evidence type="ECO:0000313" key="4">
    <source>
        <dbReference type="Proteomes" id="UP001059252"/>
    </source>
</evidence>
<dbReference type="Proteomes" id="UP001059252">
    <property type="component" value="Chromosome"/>
</dbReference>
<protein>
    <recommendedName>
        <fullName evidence="5">Lipoprotein</fullName>
    </recommendedName>
</protein>
<evidence type="ECO:0000256" key="1">
    <source>
        <dbReference type="SAM" id="MobiDB-lite"/>
    </source>
</evidence>
<evidence type="ECO:0000256" key="2">
    <source>
        <dbReference type="SAM" id="SignalP"/>
    </source>
</evidence>
<keyword evidence="4" id="KW-1185">Reference proteome</keyword>
<feature type="signal peptide" evidence="2">
    <location>
        <begin position="1"/>
        <end position="24"/>
    </location>
</feature>
<name>A0ABY5R7V1_9MOLU</name>
<accession>A0ABY5R7V1</accession>
<sequence>MKKYLMLNALWVAPLITISCSSASKPVQEVSTPVKTAPVNDNPTSKPNLDNQSNLTNVSFDQKFSNIVKAKDNNDIYAINQKNQLVKWKNQNWEVIADNIAQNSPLLISKGRISAMDTNGNYVLIQGNKVLGSSVKIAPLSTFIHLGFASIVVAKEGNNYYLTRLESSGNSMTINSQNRTEKLLPDSKPIQVNLPSGNNDNGHITVLTTPDDSDQHSNLHIGDSINAKKILFIERHDMNDIWASISLDNNVFHENRIQSILINGKNYLVTVLTSKDSQMSKIILLERSGAELKIVSEGPEVAANLWMSFVVVNNSQLIVNHSPHANSVTFLYKFDNNLKITTEKVSSEITTYLADSFHTNISSFDEKNFYAPNFQDKTILTAINLNDKTSKTIKIPHNIKNIIALNNSKNEVLVLDEDQNIYKLKFF</sequence>
<proteinExistence type="predicted"/>
<feature type="region of interest" description="Disordered" evidence="1">
    <location>
        <begin position="29"/>
        <end position="52"/>
    </location>
</feature>
<dbReference type="PROSITE" id="PS51257">
    <property type="entry name" value="PROKAR_LIPOPROTEIN"/>
    <property type="match status" value="1"/>
</dbReference>
<dbReference type="EMBL" id="CP102734">
    <property type="protein sequence ID" value="UVD81558.1"/>
    <property type="molecule type" value="Genomic_DNA"/>
</dbReference>
<organism evidence="3 4">
    <name type="scientific">Mycoplasma iguanae</name>
    <dbReference type="NCBI Taxonomy" id="292461"/>
    <lineage>
        <taxon>Bacteria</taxon>
        <taxon>Bacillati</taxon>
        <taxon>Mycoplasmatota</taxon>
        <taxon>Mollicutes</taxon>
        <taxon>Mycoplasmataceae</taxon>
        <taxon>Mycoplasma</taxon>
    </lineage>
</organism>
<evidence type="ECO:0000313" key="3">
    <source>
        <dbReference type="EMBL" id="UVD81558.1"/>
    </source>
</evidence>
<reference evidence="3" key="1">
    <citation type="submission" date="2022-08" db="EMBL/GenBank/DDBJ databases">
        <title>Complete genome of Mycoplasma iguanae type strain 2327.</title>
        <authorList>
            <person name="Spergser J."/>
        </authorList>
    </citation>
    <scope>NUCLEOTIDE SEQUENCE</scope>
    <source>
        <strain evidence="3">2327</strain>
    </source>
</reference>